<evidence type="ECO:0000313" key="3">
    <source>
        <dbReference type="Proteomes" id="UP001162780"/>
    </source>
</evidence>
<dbReference type="RefSeq" id="WP_255187907.1">
    <property type="nucleotide sequence ID" value="NZ_CP113517.1"/>
</dbReference>
<dbReference type="NCBIfam" id="TIGR01539">
    <property type="entry name" value="portal_lambda"/>
    <property type="match status" value="1"/>
</dbReference>
<reference evidence="2" key="1">
    <citation type="submission" date="2022-11" db="EMBL/GenBank/DDBJ databases">
        <title>Methylomonas rapida sp. nov., Carotenoid-Producing Obligate Methanotrophs with High Growth Characteristics and Biotechnological Potential.</title>
        <authorList>
            <person name="Tikhonova E.N."/>
            <person name="Suleimanov R.Z."/>
            <person name="Miroshnikov K."/>
            <person name="Oshkin I.Y."/>
            <person name="Belova S.E."/>
            <person name="Danilova O.V."/>
            <person name="Ashikhmin A."/>
            <person name="Konopkin A."/>
            <person name="But S.Y."/>
            <person name="Khmelenina V.N."/>
            <person name="Kuznetsov N."/>
            <person name="Pimenov N.V."/>
            <person name="Dedysh S.N."/>
        </authorList>
    </citation>
    <scope>NUCLEOTIDE SEQUENCE</scope>
    <source>
        <strain evidence="2">MP1</strain>
    </source>
</reference>
<gene>
    <name evidence="2" type="ORF">NM686_010970</name>
</gene>
<protein>
    <submittedName>
        <fullName evidence="2">Phage portal protein</fullName>
    </submittedName>
</protein>
<keyword evidence="3" id="KW-1185">Reference proteome</keyword>
<evidence type="ECO:0000256" key="1">
    <source>
        <dbReference type="SAM" id="MobiDB-lite"/>
    </source>
</evidence>
<feature type="region of interest" description="Disordered" evidence="1">
    <location>
        <begin position="497"/>
        <end position="536"/>
    </location>
</feature>
<organism evidence="2 3">
    <name type="scientific">Methylomonas rapida</name>
    <dbReference type="NCBI Taxonomy" id="2963939"/>
    <lineage>
        <taxon>Bacteria</taxon>
        <taxon>Pseudomonadati</taxon>
        <taxon>Pseudomonadota</taxon>
        <taxon>Gammaproteobacteria</taxon>
        <taxon>Methylococcales</taxon>
        <taxon>Methylococcaceae</taxon>
        <taxon>Methylomonas</taxon>
    </lineage>
</organism>
<proteinExistence type="predicted"/>
<sequence>MTSHVAADLSDARLAAWVPPMKSADADLLSELPVITNRARDLVRNNPIAAGAKQTLTDNIVGSQLRLSAQPKYRLLHWDKERANDWANIAEDQFATWADTTECDAARTQTLQGLTTLSLGSAFMNGDALALVMWLPRVGSPWATRLQTVEADRLSTPPWLFNQKHVRNGVEIDDLGAPVAYWIQKSHPGDENYCPAGQDDWERVPAFTSSGRRRVIHLFDKDRSGQSRGKSIFTSVMREFKVAGDYLGHELQAAASNALIAAFLESDLDPQTVADLFGSDIGTASDYWQQVSAATHRKKMEGGMMLNLPLGTKLSGYNPNRPNTAFNGFMESVLRHIAAGLNIPYELLLKDFSKTNYSSARAALLEAWRFFQSKRKWLQDHWLNPIYQCWMEEAVNANRIDAPQFYDNLHAYTGARWVFAGRGWVDPVKESKASQMRMEIGLSTQQDECAEQGKDYQEVQDQRIRELVEAFQKTEAAGLPEQAAYLIAGFAAPGKASASVQALDAMPDDVADDQNNDAQQQDDDPQQNNNSTSSNE</sequence>
<dbReference type="EMBL" id="CP113517">
    <property type="protein sequence ID" value="WAR42924.1"/>
    <property type="molecule type" value="Genomic_DNA"/>
</dbReference>
<name>A0ABY7GCC6_9GAMM</name>
<evidence type="ECO:0000313" key="2">
    <source>
        <dbReference type="EMBL" id="WAR42924.1"/>
    </source>
</evidence>
<accession>A0ABY7GCC6</accession>
<dbReference type="Pfam" id="PF05136">
    <property type="entry name" value="Phage_portal_2"/>
    <property type="match status" value="1"/>
</dbReference>
<dbReference type="InterPro" id="IPR006429">
    <property type="entry name" value="Phage_lambda_portal"/>
</dbReference>
<dbReference type="Proteomes" id="UP001162780">
    <property type="component" value="Chromosome"/>
</dbReference>
<feature type="compositionally biased region" description="Acidic residues" evidence="1">
    <location>
        <begin position="506"/>
        <end position="525"/>
    </location>
</feature>